<gene>
    <name evidence="5" type="ORF">BA1DRAFT_01502</name>
</gene>
<dbReference type="Pfam" id="PF06530">
    <property type="entry name" value="Phage_antitermQ"/>
    <property type="match status" value="1"/>
</dbReference>
<sequence length="171" mass="20073">MSGVIFSTDGLQLTQAQEIWLQDWLSKFGAWVYSGRLDKRQGSMIAELMATVELRGYPERPICNDDDGMLIARVVDHIYHIDRVAFGMLLSRYVYCVSDRAIAKHYHATVQPRIMIRRNGMLRKRKPSMSTCRREVEEILRATEYLIYQPLQDVFIRREQERKSRLLSQTC</sequence>
<dbReference type="EMBL" id="JFGV01000017">
    <property type="protein sequence ID" value="EYU15877.1"/>
    <property type="molecule type" value="Genomic_DNA"/>
</dbReference>
<name>A0A022PIB4_9GAMM</name>
<keyword evidence="4" id="KW-0804">Transcription</keyword>
<comment type="similarity">
    <text evidence="1">Belongs to the phage antitermination Q type 1 family.</text>
</comment>
<comment type="caution">
    <text evidence="5">The sequence shown here is derived from an EMBL/GenBank/DDBJ whole genome shotgun (WGS) entry which is preliminary data.</text>
</comment>
<accession>A0A022PIB4</accession>
<keyword evidence="3" id="KW-0238">DNA-binding</keyword>
<evidence type="ECO:0000256" key="3">
    <source>
        <dbReference type="ARBA" id="ARBA00023125"/>
    </source>
</evidence>
<keyword evidence="6" id="KW-1185">Reference proteome</keyword>
<organism evidence="5 6">
    <name type="scientific">Photorhabdus aegyptia</name>
    <dbReference type="NCBI Taxonomy" id="2805098"/>
    <lineage>
        <taxon>Bacteria</taxon>
        <taxon>Pseudomonadati</taxon>
        <taxon>Pseudomonadota</taxon>
        <taxon>Gammaproteobacteria</taxon>
        <taxon>Enterobacterales</taxon>
        <taxon>Morganellaceae</taxon>
        <taxon>Photorhabdus</taxon>
    </lineage>
</organism>
<evidence type="ECO:0000256" key="2">
    <source>
        <dbReference type="ARBA" id="ARBA00023015"/>
    </source>
</evidence>
<evidence type="ECO:0000313" key="6">
    <source>
        <dbReference type="Proteomes" id="UP000023464"/>
    </source>
</evidence>
<dbReference type="RefSeq" id="WP_036777547.1">
    <property type="nucleotide sequence ID" value="NZ_CAWLTM010000098.1"/>
</dbReference>
<dbReference type="PATRIC" id="fig|1393736.3.peg.1517"/>
<protein>
    <submittedName>
        <fullName evidence="5">Phage antitermination protein Q</fullName>
    </submittedName>
</protein>
<evidence type="ECO:0000313" key="5">
    <source>
        <dbReference type="EMBL" id="EYU15877.1"/>
    </source>
</evidence>
<dbReference type="GO" id="GO:0003677">
    <property type="term" value="F:DNA binding"/>
    <property type="evidence" value="ECO:0007669"/>
    <property type="project" value="UniProtKB-KW"/>
</dbReference>
<dbReference type="GO" id="GO:0060567">
    <property type="term" value="P:negative regulation of termination of DNA-templated transcription"/>
    <property type="evidence" value="ECO:0007669"/>
    <property type="project" value="InterPro"/>
</dbReference>
<dbReference type="Proteomes" id="UP000023464">
    <property type="component" value="Unassembled WGS sequence"/>
</dbReference>
<reference evidence="5 6" key="1">
    <citation type="submission" date="2014-03" db="EMBL/GenBank/DDBJ databases">
        <title>Draft Genome of Photorhabdus luminescens BA1, an Egyptian Isolate.</title>
        <authorList>
            <person name="Ghazal S."/>
            <person name="Hurst S.G.IV."/>
            <person name="Morris K."/>
            <person name="Thomas K."/>
            <person name="Tisa L.S."/>
        </authorList>
    </citation>
    <scope>NUCLEOTIDE SEQUENCE [LARGE SCALE GENOMIC DNA]</scope>
    <source>
        <strain evidence="5 6">BA1</strain>
    </source>
</reference>
<dbReference type="AlphaFoldDB" id="A0A022PIB4"/>
<dbReference type="InterPro" id="IPR010534">
    <property type="entry name" value="Phage_933W_GpQ"/>
</dbReference>
<evidence type="ECO:0000256" key="4">
    <source>
        <dbReference type="ARBA" id="ARBA00023163"/>
    </source>
</evidence>
<evidence type="ECO:0000256" key="1">
    <source>
        <dbReference type="ARBA" id="ARBA00010234"/>
    </source>
</evidence>
<keyword evidence="2" id="KW-0805">Transcription regulation</keyword>
<proteinExistence type="inferred from homology"/>